<keyword evidence="9" id="KW-0645">Protease</keyword>
<reference evidence="9 10" key="1">
    <citation type="submission" date="2019-07" db="EMBL/GenBank/DDBJ databases">
        <title>Bifidobacterium asteroides genomes.</title>
        <authorList>
            <person name="Zheng H."/>
        </authorList>
    </citation>
    <scope>NUCLEOTIDE SEQUENCE [LARGE SCALE GENOMIC DNA]</scope>
    <source>
        <strain evidence="9 10">W8111</strain>
    </source>
</reference>
<dbReference type="SUPFAM" id="SSF144091">
    <property type="entry name" value="Rhomboid-like"/>
    <property type="match status" value="1"/>
</dbReference>
<feature type="transmembrane region" description="Helical" evidence="7">
    <location>
        <begin position="137"/>
        <end position="158"/>
    </location>
</feature>
<evidence type="ECO:0000313" key="10">
    <source>
        <dbReference type="Proteomes" id="UP000317536"/>
    </source>
</evidence>
<dbReference type="Gene3D" id="1.20.1540.10">
    <property type="entry name" value="Rhomboid-like"/>
    <property type="match status" value="1"/>
</dbReference>
<dbReference type="PANTHER" id="PTHR43731:SF14">
    <property type="entry name" value="PRESENILIN-ASSOCIATED RHOMBOID-LIKE PROTEIN, MITOCHONDRIAL"/>
    <property type="match status" value="1"/>
</dbReference>
<evidence type="ECO:0000256" key="1">
    <source>
        <dbReference type="ARBA" id="ARBA00004141"/>
    </source>
</evidence>
<dbReference type="EMBL" id="VMHJ01000005">
    <property type="protein sequence ID" value="TSJ84859.1"/>
    <property type="molecule type" value="Genomic_DNA"/>
</dbReference>
<dbReference type="GO" id="GO:0004252">
    <property type="term" value="F:serine-type endopeptidase activity"/>
    <property type="evidence" value="ECO:0007669"/>
    <property type="project" value="InterPro"/>
</dbReference>
<dbReference type="GO" id="GO:0006508">
    <property type="term" value="P:proteolysis"/>
    <property type="evidence" value="ECO:0007669"/>
    <property type="project" value="UniProtKB-KW"/>
</dbReference>
<feature type="transmembrane region" description="Helical" evidence="7">
    <location>
        <begin position="84"/>
        <end position="107"/>
    </location>
</feature>
<comment type="similarity">
    <text evidence="2">Belongs to the peptidase S54 family.</text>
</comment>
<feature type="transmembrane region" description="Helical" evidence="7">
    <location>
        <begin position="251"/>
        <end position="268"/>
    </location>
</feature>
<sequence>MFGSFRRLSSVLPTSTDLVNILVESGELWGTSVPLRHGNRTPRAGRSGKVWFMVNGTGTSFAGGGNGRGPLGWIRRHWGDQAPVVTVAITLICIVAWVIQMVLYLLAPLRYQRLLLGYWAFVPITAIHEPWMFVTNIFLHATNVSHILFNMITLWVVGPVLENLIGHGRFLALYMISGLGGDLGLMVYAVLSPNGWGTSAIGASGALFGLFAAILVVYRRLGINIVSMVVWMAINFCMPLFVPGIAWQDHVGGFIVGGLFMLALLHMGRPGSRVHGLLSWLLPMLIFLVVLVLLALGCNMFNPMR</sequence>
<dbReference type="GO" id="GO:0016020">
    <property type="term" value="C:membrane"/>
    <property type="evidence" value="ECO:0007669"/>
    <property type="project" value="UniProtKB-SubCell"/>
</dbReference>
<dbReference type="AlphaFoldDB" id="A0A556R7K0"/>
<evidence type="ECO:0000256" key="2">
    <source>
        <dbReference type="ARBA" id="ARBA00009045"/>
    </source>
</evidence>
<accession>A0A556R7K0</accession>
<feature type="domain" description="Peptidase S54 rhomboid" evidence="8">
    <location>
        <begin position="129"/>
        <end position="265"/>
    </location>
</feature>
<evidence type="ECO:0000256" key="6">
    <source>
        <dbReference type="ARBA" id="ARBA00023136"/>
    </source>
</evidence>
<dbReference type="InterPro" id="IPR022764">
    <property type="entry name" value="Peptidase_S54_rhomboid_dom"/>
</dbReference>
<feature type="transmembrane region" description="Helical" evidence="7">
    <location>
        <begin position="114"/>
        <end position="131"/>
    </location>
</feature>
<evidence type="ECO:0000256" key="4">
    <source>
        <dbReference type="ARBA" id="ARBA00022801"/>
    </source>
</evidence>
<feature type="transmembrane region" description="Helical" evidence="7">
    <location>
        <begin position="225"/>
        <end position="245"/>
    </location>
</feature>
<dbReference type="InterPro" id="IPR035952">
    <property type="entry name" value="Rhomboid-like_sf"/>
</dbReference>
<protein>
    <submittedName>
        <fullName evidence="9">Rhomboid family intramembrane serine protease</fullName>
    </submittedName>
</protein>
<keyword evidence="5 7" id="KW-1133">Transmembrane helix</keyword>
<keyword evidence="6 7" id="KW-0472">Membrane</keyword>
<evidence type="ECO:0000256" key="3">
    <source>
        <dbReference type="ARBA" id="ARBA00022692"/>
    </source>
</evidence>
<evidence type="ECO:0000313" key="9">
    <source>
        <dbReference type="EMBL" id="TSJ84859.1"/>
    </source>
</evidence>
<comment type="caution">
    <text evidence="9">The sequence shown here is derived from an EMBL/GenBank/DDBJ whole genome shotgun (WGS) entry which is preliminary data.</text>
</comment>
<dbReference type="PANTHER" id="PTHR43731">
    <property type="entry name" value="RHOMBOID PROTEASE"/>
    <property type="match status" value="1"/>
</dbReference>
<evidence type="ECO:0000256" key="5">
    <source>
        <dbReference type="ARBA" id="ARBA00022989"/>
    </source>
</evidence>
<comment type="subcellular location">
    <subcellularLocation>
        <location evidence="1">Membrane</location>
        <topology evidence="1">Multi-pass membrane protein</topology>
    </subcellularLocation>
</comment>
<feature type="transmembrane region" description="Helical" evidence="7">
    <location>
        <begin position="280"/>
        <end position="302"/>
    </location>
</feature>
<evidence type="ECO:0000256" key="7">
    <source>
        <dbReference type="SAM" id="Phobius"/>
    </source>
</evidence>
<evidence type="ECO:0000259" key="8">
    <source>
        <dbReference type="Pfam" id="PF01694"/>
    </source>
</evidence>
<feature type="transmembrane region" description="Helical" evidence="7">
    <location>
        <begin position="197"/>
        <end position="218"/>
    </location>
</feature>
<gene>
    <name evidence="9" type="ORF">FPK29_08705</name>
</gene>
<name>A0A556R7K0_9BIFI</name>
<feature type="transmembrane region" description="Helical" evidence="7">
    <location>
        <begin position="170"/>
        <end position="191"/>
    </location>
</feature>
<organism evidence="9 10">
    <name type="scientific">Bifidobacterium asteroides</name>
    <dbReference type="NCBI Taxonomy" id="1684"/>
    <lineage>
        <taxon>Bacteria</taxon>
        <taxon>Bacillati</taxon>
        <taxon>Actinomycetota</taxon>
        <taxon>Actinomycetes</taxon>
        <taxon>Bifidobacteriales</taxon>
        <taxon>Bifidobacteriaceae</taxon>
        <taxon>Bifidobacterium</taxon>
    </lineage>
</organism>
<proteinExistence type="inferred from homology"/>
<keyword evidence="4" id="KW-0378">Hydrolase</keyword>
<dbReference type="Proteomes" id="UP000317536">
    <property type="component" value="Unassembled WGS sequence"/>
</dbReference>
<dbReference type="InterPro" id="IPR050925">
    <property type="entry name" value="Rhomboid_protease_S54"/>
</dbReference>
<keyword evidence="3 7" id="KW-0812">Transmembrane</keyword>
<dbReference type="Pfam" id="PF01694">
    <property type="entry name" value="Rhomboid"/>
    <property type="match status" value="1"/>
</dbReference>